<dbReference type="OrthoDB" id="5817230at2759"/>
<evidence type="ECO:0000256" key="3">
    <source>
        <dbReference type="ARBA" id="ARBA00022741"/>
    </source>
</evidence>
<evidence type="ECO:0000256" key="8">
    <source>
        <dbReference type="PIRSR" id="PIRSR601019-1"/>
    </source>
</evidence>
<dbReference type="Pfam" id="PF00503">
    <property type="entry name" value="G-alpha"/>
    <property type="match status" value="1"/>
</dbReference>
<dbReference type="GO" id="GO:0005737">
    <property type="term" value="C:cytoplasm"/>
    <property type="evidence" value="ECO:0007669"/>
    <property type="project" value="TreeGrafter"/>
</dbReference>
<name>A0A267FWY5_9PLAT</name>
<dbReference type="PRINTS" id="PR00318">
    <property type="entry name" value="GPROTEINA"/>
</dbReference>
<evidence type="ECO:0000313" key="12">
    <source>
        <dbReference type="Proteomes" id="UP000215902"/>
    </source>
</evidence>
<organism evidence="11 12">
    <name type="scientific">Macrostomum lignano</name>
    <dbReference type="NCBI Taxonomy" id="282301"/>
    <lineage>
        <taxon>Eukaryota</taxon>
        <taxon>Metazoa</taxon>
        <taxon>Spiralia</taxon>
        <taxon>Lophotrochozoa</taxon>
        <taxon>Platyhelminthes</taxon>
        <taxon>Rhabditophora</taxon>
        <taxon>Macrostomorpha</taxon>
        <taxon>Macrostomida</taxon>
        <taxon>Macrostomidae</taxon>
        <taxon>Macrostomum</taxon>
    </lineage>
</organism>
<keyword evidence="2 9" id="KW-0479">Metal-binding</keyword>
<evidence type="ECO:0000256" key="6">
    <source>
        <dbReference type="ARBA" id="ARBA00023224"/>
    </source>
</evidence>
<dbReference type="GO" id="GO:0001664">
    <property type="term" value="F:G protein-coupled receptor binding"/>
    <property type="evidence" value="ECO:0007669"/>
    <property type="project" value="TreeGrafter"/>
</dbReference>
<proteinExistence type="predicted"/>
<dbReference type="GO" id="GO:0003924">
    <property type="term" value="F:GTPase activity"/>
    <property type="evidence" value="ECO:0007669"/>
    <property type="project" value="InterPro"/>
</dbReference>
<dbReference type="FunFam" id="3.40.50.300:FF:000720">
    <property type="entry name" value="Guanine nucleotide-binding protein G(k) subunit alpha"/>
    <property type="match status" value="1"/>
</dbReference>
<comment type="caution">
    <text evidence="11">The sequence shown here is derived from an EMBL/GenBank/DDBJ whole genome shotgun (WGS) entry which is preliminary data.</text>
</comment>
<accession>A0A267FWY5</accession>
<evidence type="ECO:0000256" key="9">
    <source>
        <dbReference type="PIRSR" id="PIRSR601019-2"/>
    </source>
</evidence>
<evidence type="ECO:0000256" key="4">
    <source>
        <dbReference type="ARBA" id="ARBA00022842"/>
    </source>
</evidence>
<dbReference type="PROSITE" id="PS51882">
    <property type="entry name" value="G_ALPHA"/>
    <property type="match status" value="1"/>
</dbReference>
<protein>
    <recommendedName>
        <fullName evidence="7">Adenylate cyclase-stimulating G alpha protein</fullName>
    </recommendedName>
</protein>
<dbReference type="InterPro" id="IPR001019">
    <property type="entry name" value="Gprotein_alpha_su"/>
</dbReference>
<feature type="binding site" evidence="8">
    <location>
        <begin position="45"/>
        <end position="50"/>
    </location>
    <ligand>
        <name>GTP</name>
        <dbReference type="ChEBI" id="CHEBI:37565"/>
    </ligand>
</feature>
<feature type="binding site" evidence="8">
    <location>
        <begin position="187"/>
        <end position="193"/>
    </location>
    <ligand>
        <name>GTP</name>
        <dbReference type="ChEBI" id="CHEBI:37565"/>
    </ligand>
</feature>
<dbReference type="Proteomes" id="UP000215902">
    <property type="component" value="Unassembled WGS sequence"/>
</dbReference>
<evidence type="ECO:0000256" key="1">
    <source>
        <dbReference type="ARBA" id="ARBA00011356"/>
    </source>
</evidence>
<reference evidence="11 12" key="1">
    <citation type="submission" date="2017-06" db="EMBL/GenBank/DDBJ databases">
        <title>A platform for efficient transgenesis in Macrostomum lignano, a flatworm model organism for stem cell research.</title>
        <authorList>
            <person name="Berezikov E."/>
        </authorList>
    </citation>
    <scope>NUCLEOTIDE SEQUENCE [LARGE SCALE GENOMIC DNA]</scope>
    <source>
        <strain evidence="11">DV1</strain>
        <tissue evidence="11">Whole organism</tissue>
    </source>
</reference>
<dbReference type="Gene3D" id="3.40.50.300">
    <property type="entry name" value="P-loop containing nucleotide triphosphate hydrolases"/>
    <property type="match status" value="2"/>
</dbReference>
<evidence type="ECO:0000256" key="10">
    <source>
        <dbReference type="SAM" id="MobiDB-lite"/>
    </source>
</evidence>
<dbReference type="PANTHER" id="PTHR10218:SF212">
    <property type="entry name" value="G PROTEIN ALPHA S SUBUNIT"/>
    <property type="match status" value="1"/>
</dbReference>
<feature type="region of interest" description="Disordered" evidence="10">
    <location>
        <begin position="344"/>
        <end position="372"/>
    </location>
</feature>
<dbReference type="GO" id="GO:0046872">
    <property type="term" value="F:metal ion binding"/>
    <property type="evidence" value="ECO:0007669"/>
    <property type="project" value="UniProtKB-KW"/>
</dbReference>
<keyword evidence="4 9" id="KW-0460">Magnesium</keyword>
<evidence type="ECO:0000313" key="11">
    <source>
        <dbReference type="EMBL" id="PAA78256.1"/>
    </source>
</evidence>
<feature type="binding site" evidence="9">
    <location>
        <position position="49"/>
    </location>
    <ligand>
        <name>Mg(2+)</name>
        <dbReference type="ChEBI" id="CHEBI:18420"/>
    </ligand>
</feature>
<dbReference type="STRING" id="282301.A0A267FWY5"/>
<dbReference type="GO" id="GO:0031683">
    <property type="term" value="F:G-protein beta/gamma-subunit complex binding"/>
    <property type="evidence" value="ECO:0007669"/>
    <property type="project" value="InterPro"/>
</dbReference>
<dbReference type="SUPFAM" id="SSF52540">
    <property type="entry name" value="P-loop containing nucleoside triphosphate hydrolases"/>
    <property type="match status" value="1"/>
</dbReference>
<dbReference type="PANTHER" id="PTHR10218">
    <property type="entry name" value="GTP-BINDING PROTEIN ALPHA SUBUNIT"/>
    <property type="match status" value="1"/>
</dbReference>
<dbReference type="CDD" id="cd00066">
    <property type="entry name" value="G-alpha"/>
    <property type="match status" value="1"/>
</dbReference>
<evidence type="ECO:0000256" key="2">
    <source>
        <dbReference type="ARBA" id="ARBA00022723"/>
    </source>
</evidence>
<feature type="compositionally biased region" description="Gly residues" evidence="10">
    <location>
        <begin position="349"/>
        <end position="368"/>
    </location>
</feature>
<dbReference type="SMART" id="SM00275">
    <property type="entry name" value="G_alpha"/>
    <property type="match status" value="1"/>
</dbReference>
<keyword evidence="6" id="KW-0807">Transducer</keyword>
<evidence type="ECO:0000256" key="5">
    <source>
        <dbReference type="ARBA" id="ARBA00023134"/>
    </source>
</evidence>
<keyword evidence="5 8" id="KW-0342">GTP-binding</keyword>
<comment type="subunit">
    <text evidence="1">G proteins are composed of 3 units; alpha, beta and gamma. The alpha chain contains the guanine nucleotide binding site.</text>
</comment>
<evidence type="ECO:0000256" key="7">
    <source>
        <dbReference type="ARBA" id="ARBA00042247"/>
    </source>
</evidence>
<feature type="binding site" evidence="8">
    <location>
        <begin position="289"/>
        <end position="292"/>
    </location>
    <ligand>
        <name>GTP</name>
        <dbReference type="ChEBI" id="CHEBI:37565"/>
    </ligand>
</feature>
<keyword evidence="12" id="KW-1185">Reference proteome</keyword>
<dbReference type="EMBL" id="NIVC01000697">
    <property type="protein sequence ID" value="PAA78256.1"/>
    <property type="molecule type" value="Genomic_DNA"/>
</dbReference>
<gene>
    <name evidence="11" type="ORF">BOX15_Mlig023675g2</name>
</gene>
<dbReference type="InterPro" id="IPR011025">
    <property type="entry name" value="GproteinA_insert"/>
</dbReference>
<feature type="binding site" evidence="9">
    <location>
        <position position="193"/>
    </location>
    <ligand>
        <name>Mg(2+)</name>
        <dbReference type="ChEBI" id="CHEBI:18420"/>
    </ligand>
</feature>
<dbReference type="SUPFAM" id="SSF47895">
    <property type="entry name" value="Transducin (alpha subunit), insertion domain"/>
    <property type="match status" value="1"/>
</dbReference>
<dbReference type="InterPro" id="IPR027417">
    <property type="entry name" value="P-loop_NTPase"/>
</dbReference>
<feature type="region of interest" description="Disordered" evidence="10">
    <location>
        <begin position="418"/>
        <end position="443"/>
    </location>
</feature>
<sequence length="517" mass="58776">MTCCFAPDPDADKAARRDREITRITKEDFKEKQKVIQLLLLGTGESGKSTIRKQMQIIHINGFSSREREEKLAYMRRNIRDSIACIIAAMDKLDIAYTSEEAASLGAWVLRLMAENHVHNSVQADQDPFDYSQEFFDAVEKLWQDKGVQESFSQSSRYQLIDCAKYFLDRVHLFRDKSYMPTDQDILRCRIMTNDISDIQFDIKDGHHSVKFRVFDVGGQKGERKKWIQCFNNVTAILYLCDVSSFDLTLKEDIDSDRPKNRLLESLDTFQEVWLNRYLQDVSILLFINKIDQLEEKVRAGKSLRSMIKYCQQGLQLEQQELEEQQQIGDGLTGQAMNGVSLSSRHHPGGGVVGLGGGGGGGGSGGGGGKKKNVGPLDLRQFVCQFDFDQFEPTENDKKEFLQSFPRLDELEEGITAAGTQEAARSNGQASGGGKRRRKTSDVPVVHPETVKTACYVKNVFMKIAERKRQSDFKYEYHHHTCCCYYTCAVNTDNVKKVLEGCRTFIIDKHLERFGIL</sequence>
<dbReference type="GO" id="GO:0005525">
    <property type="term" value="F:GTP binding"/>
    <property type="evidence" value="ECO:0007669"/>
    <property type="project" value="UniProtKB-KW"/>
</dbReference>
<dbReference type="Gene3D" id="1.10.400.10">
    <property type="entry name" value="GI Alpha 1, domain 2-like"/>
    <property type="match status" value="1"/>
</dbReference>
<dbReference type="GO" id="GO:0005834">
    <property type="term" value="C:heterotrimeric G-protein complex"/>
    <property type="evidence" value="ECO:0007669"/>
    <property type="project" value="TreeGrafter"/>
</dbReference>
<dbReference type="FunFam" id="1.10.400.10:FF:000002">
    <property type="entry name" value="guanine nucleotide-binding protein G(Q) subunit alpha"/>
    <property type="match status" value="1"/>
</dbReference>
<keyword evidence="3 8" id="KW-0547">Nucleotide-binding</keyword>
<dbReference type="AlphaFoldDB" id="A0A267FWY5"/>
<dbReference type="GO" id="GO:0007191">
    <property type="term" value="P:adenylate cyclase-activating dopamine receptor signaling pathway"/>
    <property type="evidence" value="ECO:0007669"/>
    <property type="project" value="TreeGrafter"/>
</dbReference>
<feature type="binding site" evidence="8">
    <location>
        <begin position="216"/>
        <end position="220"/>
    </location>
    <ligand>
        <name>GTP</name>
        <dbReference type="ChEBI" id="CHEBI:37565"/>
    </ligand>
</feature>